<dbReference type="EC" id="3.5.4.2" evidence="2 6"/>
<dbReference type="NCBIfam" id="TIGR01178">
    <property type="entry name" value="ade"/>
    <property type="match status" value="1"/>
</dbReference>
<evidence type="ECO:0000256" key="4">
    <source>
        <dbReference type="ARBA" id="ARBA00023211"/>
    </source>
</evidence>
<dbReference type="InterPro" id="IPR011059">
    <property type="entry name" value="Metal-dep_hydrolase_composite"/>
</dbReference>
<evidence type="ECO:0000313" key="9">
    <source>
        <dbReference type="EMBL" id="MBS4189425.1"/>
    </source>
</evidence>
<sequence length="578" mass="62969">MLSKEMLKKRIDVAAKRIPADLVVKNGRIINVFTREILTDNIAIVDGYFAGIGDFEGYETIDAAGKYIVPGFIDGHVHIESAMVTPSEFSNVVLPHGVTTIIADPHEIANVSGTDGIEYMLNASEGIPLDVLFMLPSCVPATHFENSGATLGHTDLEPFYSHPRVIGLGEVMDYPSILYKDEKMLNKLLDADLKGKCIDGHASGIDSDGINVYMAAGIRTDHECVSSQEALDRLRKGMYVMLREGSAAKDLVSLLKAVNENNARRCLFVTDDKHLDELINEGSINYNVKVAIQEGLDPLLAIQMATLNAAECFGLKTKGAIAPGYEADFLILNELDSIDIEQVFKSGKLAAKIGTVINTSQPKITPFPSIIDSVNISPISKNDLNIKVSEGKKANIIKIIPNMIITKHLIEEIKNVNGFFQPNTKDDHLKIAVLERHHNTGNIGLGIIKGLEMKSGAIASTVSHDSHNIVAAGTNDDDLIKAISLTAEMKGGLVIVENGQLLASLPLPIAGLMSDMDSQYIYERIEELNQALIKIGCTMEFNPFVTLSFLALPVIPEIKLTDIGLFDVKMFKHLEVEV</sequence>
<proteinExistence type="inferred from homology"/>
<dbReference type="SUPFAM" id="SSF51556">
    <property type="entry name" value="Metallo-dependent hydrolases"/>
    <property type="match status" value="1"/>
</dbReference>
<dbReference type="InterPro" id="IPR006680">
    <property type="entry name" value="Amidohydro-rel"/>
</dbReference>
<dbReference type="EMBL" id="JAGYPM010000001">
    <property type="protein sequence ID" value="MBS4189425.1"/>
    <property type="molecule type" value="Genomic_DNA"/>
</dbReference>
<dbReference type="Gene3D" id="2.30.40.10">
    <property type="entry name" value="Urease, subunit C, domain 1"/>
    <property type="match status" value="1"/>
</dbReference>
<dbReference type="Gene3D" id="3.20.20.140">
    <property type="entry name" value="Metal-dependent hydrolases"/>
    <property type="match status" value="1"/>
</dbReference>
<name>A0ABS5NNP2_9BACI</name>
<organism evidence="9 10">
    <name type="scientific">Cytobacillus citreus</name>
    <dbReference type="NCBI Taxonomy" id="2833586"/>
    <lineage>
        <taxon>Bacteria</taxon>
        <taxon>Bacillati</taxon>
        <taxon>Bacillota</taxon>
        <taxon>Bacilli</taxon>
        <taxon>Bacillales</taxon>
        <taxon>Bacillaceae</taxon>
        <taxon>Cytobacillus</taxon>
    </lineage>
</organism>
<keyword evidence="4 6" id="KW-0464">Manganese</keyword>
<feature type="domain" description="Amidohydrolase-related" evidence="7">
    <location>
        <begin position="67"/>
        <end position="349"/>
    </location>
</feature>
<evidence type="ECO:0000256" key="6">
    <source>
        <dbReference type="HAMAP-Rule" id="MF_01518"/>
    </source>
</evidence>
<dbReference type="InterPro" id="IPR026912">
    <property type="entry name" value="Adenine_deam_C"/>
</dbReference>
<evidence type="ECO:0000256" key="2">
    <source>
        <dbReference type="ARBA" id="ARBA00012782"/>
    </source>
</evidence>
<comment type="cofactor">
    <cofactor evidence="6">
        <name>Mn(2+)</name>
        <dbReference type="ChEBI" id="CHEBI:29035"/>
    </cofactor>
</comment>
<dbReference type="InterPro" id="IPR006679">
    <property type="entry name" value="Adenine_deam"/>
</dbReference>
<evidence type="ECO:0000259" key="8">
    <source>
        <dbReference type="Pfam" id="PF13382"/>
    </source>
</evidence>
<dbReference type="Pfam" id="PF01979">
    <property type="entry name" value="Amidohydro_1"/>
    <property type="match status" value="1"/>
</dbReference>
<dbReference type="SUPFAM" id="SSF51338">
    <property type="entry name" value="Composite domain of metallo-dependent hydrolases"/>
    <property type="match status" value="1"/>
</dbReference>
<dbReference type="Pfam" id="PF13382">
    <property type="entry name" value="Adenine_deam_C"/>
    <property type="match status" value="1"/>
</dbReference>
<dbReference type="Proteomes" id="UP000681027">
    <property type="component" value="Unassembled WGS sequence"/>
</dbReference>
<protein>
    <recommendedName>
        <fullName evidence="2 6">Adenine deaminase</fullName>
        <shortName evidence="6">Adenase</shortName>
        <shortName evidence="6">Adenine aminase</shortName>
        <ecNumber evidence="2 6">3.5.4.2</ecNumber>
    </recommendedName>
</protein>
<evidence type="ECO:0000259" key="7">
    <source>
        <dbReference type="Pfam" id="PF01979"/>
    </source>
</evidence>
<keyword evidence="10" id="KW-1185">Reference proteome</keyword>
<gene>
    <name evidence="6 9" type="primary">ade</name>
    <name evidence="9" type="ORF">KHA94_04225</name>
</gene>
<dbReference type="GO" id="GO:0000034">
    <property type="term" value="F:adenine deaminase activity"/>
    <property type="evidence" value="ECO:0007669"/>
    <property type="project" value="UniProtKB-EC"/>
</dbReference>
<evidence type="ECO:0000256" key="5">
    <source>
        <dbReference type="ARBA" id="ARBA00047720"/>
    </source>
</evidence>
<evidence type="ECO:0000313" key="10">
    <source>
        <dbReference type="Proteomes" id="UP000681027"/>
    </source>
</evidence>
<comment type="catalytic activity">
    <reaction evidence="5 6">
        <text>adenine + H2O + H(+) = hypoxanthine + NH4(+)</text>
        <dbReference type="Rhea" id="RHEA:23688"/>
        <dbReference type="ChEBI" id="CHEBI:15377"/>
        <dbReference type="ChEBI" id="CHEBI:15378"/>
        <dbReference type="ChEBI" id="CHEBI:16708"/>
        <dbReference type="ChEBI" id="CHEBI:17368"/>
        <dbReference type="ChEBI" id="CHEBI:28938"/>
        <dbReference type="EC" id="3.5.4.2"/>
    </reaction>
</comment>
<dbReference type="PANTHER" id="PTHR11113">
    <property type="entry name" value="N-ACETYLGLUCOSAMINE-6-PHOSPHATE DEACETYLASE"/>
    <property type="match status" value="1"/>
</dbReference>
<dbReference type="InterPro" id="IPR032466">
    <property type="entry name" value="Metal_Hydrolase"/>
</dbReference>
<evidence type="ECO:0000256" key="1">
    <source>
        <dbReference type="ARBA" id="ARBA00006773"/>
    </source>
</evidence>
<dbReference type="PANTHER" id="PTHR11113:SF2">
    <property type="entry name" value="ADENINE DEAMINASE"/>
    <property type="match status" value="1"/>
</dbReference>
<feature type="domain" description="Adenine deaminase C-terminal" evidence="8">
    <location>
        <begin position="404"/>
        <end position="571"/>
    </location>
</feature>
<evidence type="ECO:0000256" key="3">
    <source>
        <dbReference type="ARBA" id="ARBA00022801"/>
    </source>
</evidence>
<accession>A0ABS5NNP2</accession>
<reference evidence="9 10" key="1">
    <citation type="submission" date="2021-05" db="EMBL/GenBank/DDBJ databases">
        <title>Novel Bacillus species.</title>
        <authorList>
            <person name="Liu G."/>
        </authorList>
    </citation>
    <scope>NUCLEOTIDE SEQUENCE [LARGE SCALE GENOMIC DNA]</scope>
    <source>
        <strain evidence="9 10">FJAT-49705</strain>
    </source>
</reference>
<dbReference type="CDD" id="cd01295">
    <property type="entry name" value="AdeC"/>
    <property type="match status" value="1"/>
</dbReference>
<keyword evidence="3 6" id="KW-0378">Hydrolase</keyword>
<comment type="caution">
    <text evidence="9">The sequence shown here is derived from an EMBL/GenBank/DDBJ whole genome shotgun (WGS) entry which is preliminary data.</text>
</comment>
<dbReference type="HAMAP" id="MF_01518">
    <property type="entry name" value="Adenine_deamin"/>
    <property type="match status" value="1"/>
</dbReference>
<comment type="similarity">
    <text evidence="1 6">Belongs to the metallo-dependent hydrolases superfamily. Adenine deaminase family.</text>
</comment>